<evidence type="ECO:0000313" key="3">
    <source>
        <dbReference type="Proteomes" id="UP000275078"/>
    </source>
</evidence>
<protein>
    <submittedName>
        <fullName evidence="2">Uncharacterized protein</fullName>
    </submittedName>
</protein>
<gene>
    <name evidence="2" type="ORF">BJ508DRAFT_334600</name>
</gene>
<feature type="compositionally biased region" description="Low complexity" evidence="1">
    <location>
        <begin position="55"/>
        <end position="70"/>
    </location>
</feature>
<proteinExistence type="predicted"/>
<sequence>MDPSSKVLASSTIVTSQKGLKTTIADKLIKFTGLIESSSQSQPPPESPNPKGPITTTANTSTSTSGGDTAVVDLPSSPKARKRREKAQARSIEIIDLSGSDEESKGATRQISAEVSTSLLTPQAGPLSALVYEARSFSKWKTGNICHMDFPEPWMKVIEIIQRGTLVKEPKGKGRDTRVDSNLGPEILPINDAALRLMMDEFMDSCRAEIVRAAMVGVMEWPMQWQQVQMIMEMNGYVGMEEAKNDDLEAHLQEEVNKENGTESKGLPHDDDERELFEELFGSDSD</sequence>
<organism evidence="2 3">
    <name type="scientific">Ascobolus immersus RN42</name>
    <dbReference type="NCBI Taxonomy" id="1160509"/>
    <lineage>
        <taxon>Eukaryota</taxon>
        <taxon>Fungi</taxon>
        <taxon>Dikarya</taxon>
        <taxon>Ascomycota</taxon>
        <taxon>Pezizomycotina</taxon>
        <taxon>Pezizomycetes</taxon>
        <taxon>Pezizales</taxon>
        <taxon>Ascobolaceae</taxon>
        <taxon>Ascobolus</taxon>
    </lineage>
</organism>
<reference evidence="2 3" key="1">
    <citation type="journal article" date="2018" name="Nat. Ecol. Evol.">
        <title>Pezizomycetes genomes reveal the molecular basis of ectomycorrhizal truffle lifestyle.</title>
        <authorList>
            <person name="Murat C."/>
            <person name="Payen T."/>
            <person name="Noel B."/>
            <person name="Kuo A."/>
            <person name="Morin E."/>
            <person name="Chen J."/>
            <person name="Kohler A."/>
            <person name="Krizsan K."/>
            <person name="Balestrini R."/>
            <person name="Da Silva C."/>
            <person name="Montanini B."/>
            <person name="Hainaut M."/>
            <person name="Levati E."/>
            <person name="Barry K.W."/>
            <person name="Belfiori B."/>
            <person name="Cichocki N."/>
            <person name="Clum A."/>
            <person name="Dockter R.B."/>
            <person name="Fauchery L."/>
            <person name="Guy J."/>
            <person name="Iotti M."/>
            <person name="Le Tacon F."/>
            <person name="Lindquist E.A."/>
            <person name="Lipzen A."/>
            <person name="Malagnac F."/>
            <person name="Mello A."/>
            <person name="Molinier V."/>
            <person name="Miyauchi S."/>
            <person name="Poulain J."/>
            <person name="Riccioni C."/>
            <person name="Rubini A."/>
            <person name="Sitrit Y."/>
            <person name="Splivallo R."/>
            <person name="Traeger S."/>
            <person name="Wang M."/>
            <person name="Zifcakova L."/>
            <person name="Wipf D."/>
            <person name="Zambonelli A."/>
            <person name="Paolocci F."/>
            <person name="Nowrousian M."/>
            <person name="Ottonello S."/>
            <person name="Baldrian P."/>
            <person name="Spatafora J.W."/>
            <person name="Henrissat B."/>
            <person name="Nagy L.G."/>
            <person name="Aury J.M."/>
            <person name="Wincker P."/>
            <person name="Grigoriev I.V."/>
            <person name="Bonfante P."/>
            <person name="Martin F.M."/>
        </authorList>
    </citation>
    <scope>NUCLEOTIDE SEQUENCE [LARGE SCALE GENOMIC DNA]</scope>
    <source>
        <strain evidence="2 3">RN42</strain>
    </source>
</reference>
<keyword evidence="3" id="KW-1185">Reference proteome</keyword>
<dbReference type="AlphaFoldDB" id="A0A3N4HIV9"/>
<dbReference type="EMBL" id="ML119842">
    <property type="protein sequence ID" value="RPA72866.1"/>
    <property type="molecule type" value="Genomic_DNA"/>
</dbReference>
<feature type="compositionally biased region" description="Pro residues" evidence="1">
    <location>
        <begin position="42"/>
        <end position="51"/>
    </location>
</feature>
<dbReference type="Proteomes" id="UP000275078">
    <property type="component" value="Unassembled WGS sequence"/>
</dbReference>
<evidence type="ECO:0000313" key="2">
    <source>
        <dbReference type="EMBL" id="RPA72866.1"/>
    </source>
</evidence>
<evidence type="ECO:0000256" key="1">
    <source>
        <dbReference type="SAM" id="MobiDB-lite"/>
    </source>
</evidence>
<accession>A0A3N4HIV9</accession>
<feature type="region of interest" description="Disordered" evidence="1">
    <location>
        <begin position="35"/>
        <end position="89"/>
    </location>
</feature>
<feature type="compositionally biased region" description="Basic and acidic residues" evidence="1">
    <location>
        <begin position="256"/>
        <end position="271"/>
    </location>
</feature>
<name>A0A3N4HIV9_ASCIM</name>
<feature type="region of interest" description="Disordered" evidence="1">
    <location>
        <begin position="256"/>
        <end position="286"/>
    </location>
</feature>